<dbReference type="PANTHER" id="PTHR36451:SF1">
    <property type="entry name" value="OMEGA-HYDROXY-BETA-DIHYDROMENAQUINONE-9 SULFOTRANSFERASE STF3"/>
    <property type="match status" value="1"/>
</dbReference>
<accession>A0A6I4TEY7</accession>
<gene>
    <name evidence="1" type="ORF">GRI40_05860</name>
</gene>
<dbReference type="SUPFAM" id="SSF52540">
    <property type="entry name" value="P-loop containing nucleoside triphosphate hydrolases"/>
    <property type="match status" value="1"/>
</dbReference>
<reference evidence="1 2" key="1">
    <citation type="submission" date="2019-12" db="EMBL/GenBank/DDBJ databases">
        <title>Genomic-based taxomic classification of the family Erythrobacteraceae.</title>
        <authorList>
            <person name="Xu L."/>
        </authorList>
    </citation>
    <scope>NUCLEOTIDE SEQUENCE [LARGE SCALE GENOMIC DNA]</scope>
    <source>
        <strain evidence="1 2">100921-2</strain>
    </source>
</reference>
<dbReference type="PANTHER" id="PTHR36451">
    <property type="entry name" value="PAPS-DEPENDENT SULFOTRANSFERASE STF3"/>
    <property type="match status" value="1"/>
</dbReference>
<evidence type="ECO:0000313" key="1">
    <source>
        <dbReference type="EMBL" id="MXO74745.1"/>
    </source>
</evidence>
<proteinExistence type="predicted"/>
<protein>
    <submittedName>
        <fullName evidence="1">Sulfotransferase</fullName>
    </submittedName>
</protein>
<keyword evidence="1" id="KW-0808">Transferase</keyword>
<dbReference type="InterPro" id="IPR027417">
    <property type="entry name" value="P-loop_NTPase"/>
</dbReference>
<keyword evidence="2" id="KW-1185">Reference proteome</keyword>
<dbReference type="Pfam" id="PF13469">
    <property type="entry name" value="Sulfotransfer_3"/>
    <property type="match status" value="1"/>
</dbReference>
<comment type="caution">
    <text evidence="1">The sequence shown here is derived from an EMBL/GenBank/DDBJ whole genome shotgun (WGS) entry which is preliminary data.</text>
</comment>
<name>A0A6I4TEY7_9SPHN</name>
<dbReference type="EMBL" id="WTZA01000001">
    <property type="protein sequence ID" value="MXO74745.1"/>
    <property type="molecule type" value="Genomic_DNA"/>
</dbReference>
<dbReference type="InterPro" id="IPR052736">
    <property type="entry name" value="Stf3_sulfotransferase"/>
</dbReference>
<evidence type="ECO:0000313" key="2">
    <source>
        <dbReference type="Proteomes" id="UP000439522"/>
    </source>
</evidence>
<dbReference type="AlphaFoldDB" id="A0A6I4TEY7"/>
<dbReference type="Proteomes" id="UP000439522">
    <property type="component" value="Unassembled WGS sequence"/>
</dbReference>
<dbReference type="Gene3D" id="3.40.50.300">
    <property type="entry name" value="P-loop containing nucleotide triphosphate hydrolases"/>
    <property type="match status" value="1"/>
</dbReference>
<sequence>MRRSTLGRYNRCSAPRGVLPMIDCAYLLDEARRRTGLADFGDEWPLENCREFLRVLQNDQRLSAAGLEGATMMVAQAFDNRLRHIELLKRNPEIFEERIDVAAVIASLPRTGSTLLHRMLAATPALTAPIWFETQNYAPFPGEERGHNTVRKQWAQAYLDQILAAMPELPSIHPLAVDAADEEIPAMGLLFSSLQIEGTYFVPEFSNWLTRHSRKRVYPELRSILQSWQWQEPSRAGLKWVLKTPGHLLALDAVAETFPDALIVMTHRDPVDILPSFASLTSQFYQATGNYDPREIGDFWLERLGTLLDTFLDMRATLGEGRFHDVRYEDLLADPVSEGLQILERAQVSVPGAESAMRQWLAGNSRGQRPPHQYSVEEFGLTEDRIRERFSRYRERFIDSPQ</sequence>
<dbReference type="GO" id="GO:0016740">
    <property type="term" value="F:transferase activity"/>
    <property type="evidence" value="ECO:0007669"/>
    <property type="project" value="UniProtKB-KW"/>
</dbReference>
<organism evidence="1 2">
    <name type="scientific">Tsuneonella aeria</name>
    <dbReference type="NCBI Taxonomy" id="1837929"/>
    <lineage>
        <taxon>Bacteria</taxon>
        <taxon>Pseudomonadati</taxon>
        <taxon>Pseudomonadota</taxon>
        <taxon>Alphaproteobacteria</taxon>
        <taxon>Sphingomonadales</taxon>
        <taxon>Erythrobacteraceae</taxon>
        <taxon>Tsuneonella</taxon>
    </lineage>
</organism>